<feature type="compositionally biased region" description="Polar residues" evidence="1">
    <location>
        <begin position="1"/>
        <end position="11"/>
    </location>
</feature>
<gene>
    <name evidence="2" type="ORF">Esi_0034_0126</name>
</gene>
<proteinExistence type="predicted"/>
<dbReference type="EMBL" id="FN649750">
    <property type="protein sequence ID" value="CBJ26540.1"/>
    <property type="molecule type" value="Genomic_DNA"/>
</dbReference>
<feature type="region of interest" description="Disordered" evidence="1">
    <location>
        <begin position="1"/>
        <end position="122"/>
    </location>
</feature>
<evidence type="ECO:0000313" key="3">
    <source>
        <dbReference type="Proteomes" id="UP000002630"/>
    </source>
</evidence>
<protein>
    <submittedName>
        <fullName evidence="2">Uncharacterized protein</fullName>
    </submittedName>
</protein>
<sequence length="481" mass="50570">MERPRSVSSSGVPLPRHHRASHYTPGHAGFLRDAAAAVAAEQRDYGGRPSAPGGPVELQDQYPHRKSRPQHPSDMVGRIGGQESSMRQQLQDHDHYHGSGSGHVRPYSAGAGGGGGNYGIVRRDMPTRSASCRPYSEHQHPAAALPPSSWDCLGSGEGVAAGTGDGEAYLDWSGSTVPPPSGRRELRRWSLQQQQQGQQRQQQRWEQQDALDRATGAFATAAWPKDPARLPQEGWVEDNDIGTRNNHDAAAGFSAWDPGFGDEQLGRRLQQSPPARFRNGVAAVAASTTALDTHPRRHSVTEGLVGNKTIRAEVAGCGGVGSGGRARAVVGGAFPTDKDNGGSCPPGFSAGLTRGYSNGSNGRRLSETGNDMSQQPQGEERGVEVDFGSLSMSAHPRGGRAWGGASSLMPEGGTAPTDDDIVGGLWEGIGAGGLDSQERSLSWPNPAFFSRFGRSQPVGYVKTPRSDDLGGGGEGVVAGLG</sequence>
<dbReference type="OrthoDB" id="3800936at2759"/>
<feature type="compositionally biased region" description="Polar residues" evidence="1">
    <location>
        <begin position="355"/>
        <end position="377"/>
    </location>
</feature>
<evidence type="ECO:0000256" key="1">
    <source>
        <dbReference type="SAM" id="MobiDB-lite"/>
    </source>
</evidence>
<dbReference type="AlphaFoldDB" id="D7FYA1"/>
<reference evidence="2 3" key="1">
    <citation type="journal article" date="2010" name="Nature">
        <title>The Ectocarpus genome and the independent evolution of multicellularity in brown algae.</title>
        <authorList>
            <person name="Cock J.M."/>
            <person name="Sterck L."/>
            <person name="Rouze P."/>
            <person name="Scornet D."/>
            <person name="Allen A.E."/>
            <person name="Amoutzias G."/>
            <person name="Anthouard V."/>
            <person name="Artiguenave F."/>
            <person name="Aury J.M."/>
            <person name="Badger J.H."/>
            <person name="Beszteri B."/>
            <person name="Billiau K."/>
            <person name="Bonnet E."/>
            <person name="Bothwell J.H."/>
            <person name="Bowler C."/>
            <person name="Boyen C."/>
            <person name="Brownlee C."/>
            <person name="Carrano C.J."/>
            <person name="Charrier B."/>
            <person name="Cho G.Y."/>
            <person name="Coelho S.M."/>
            <person name="Collen J."/>
            <person name="Corre E."/>
            <person name="Da Silva C."/>
            <person name="Delage L."/>
            <person name="Delaroque N."/>
            <person name="Dittami S.M."/>
            <person name="Doulbeau S."/>
            <person name="Elias M."/>
            <person name="Farnham G."/>
            <person name="Gachon C.M."/>
            <person name="Gschloessl B."/>
            <person name="Heesch S."/>
            <person name="Jabbari K."/>
            <person name="Jubin C."/>
            <person name="Kawai H."/>
            <person name="Kimura K."/>
            <person name="Kloareg B."/>
            <person name="Kupper F.C."/>
            <person name="Lang D."/>
            <person name="Le Bail A."/>
            <person name="Leblanc C."/>
            <person name="Lerouge P."/>
            <person name="Lohr M."/>
            <person name="Lopez P.J."/>
            <person name="Martens C."/>
            <person name="Maumus F."/>
            <person name="Michel G."/>
            <person name="Miranda-Saavedra D."/>
            <person name="Morales J."/>
            <person name="Moreau H."/>
            <person name="Motomura T."/>
            <person name="Nagasato C."/>
            <person name="Napoli C.A."/>
            <person name="Nelson D.R."/>
            <person name="Nyvall-Collen P."/>
            <person name="Peters A.F."/>
            <person name="Pommier C."/>
            <person name="Potin P."/>
            <person name="Poulain J."/>
            <person name="Quesneville H."/>
            <person name="Read B."/>
            <person name="Rensing S.A."/>
            <person name="Ritter A."/>
            <person name="Rousvoal S."/>
            <person name="Samanta M."/>
            <person name="Samson G."/>
            <person name="Schroeder D.C."/>
            <person name="Segurens B."/>
            <person name="Strittmatter M."/>
            <person name="Tonon T."/>
            <person name="Tregear J.W."/>
            <person name="Valentin K."/>
            <person name="von Dassow P."/>
            <person name="Yamagishi T."/>
            <person name="Van de Peer Y."/>
            <person name="Wincker P."/>
        </authorList>
    </citation>
    <scope>NUCLEOTIDE SEQUENCE [LARGE SCALE GENOMIC DNA]</scope>
    <source>
        <strain evidence="3">Ec32 / CCAP1310/4</strain>
    </source>
</reference>
<dbReference type="Proteomes" id="UP000002630">
    <property type="component" value="Linkage Group LG25"/>
</dbReference>
<accession>D7FYA1</accession>
<dbReference type="EMBL" id="FN648531">
    <property type="protein sequence ID" value="CBJ26540.1"/>
    <property type="molecule type" value="Genomic_DNA"/>
</dbReference>
<dbReference type="InParanoid" id="D7FYA1"/>
<feature type="region of interest" description="Disordered" evidence="1">
    <location>
        <begin position="340"/>
        <end position="381"/>
    </location>
</feature>
<feature type="region of interest" description="Disordered" evidence="1">
    <location>
        <begin position="191"/>
        <end position="210"/>
    </location>
</feature>
<name>D7FYA1_ECTSI</name>
<evidence type="ECO:0000313" key="2">
    <source>
        <dbReference type="EMBL" id="CBJ26540.1"/>
    </source>
</evidence>
<organism evidence="2 3">
    <name type="scientific">Ectocarpus siliculosus</name>
    <name type="common">Brown alga</name>
    <name type="synonym">Conferva siliculosa</name>
    <dbReference type="NCBI Taxonomy" id="2880"/>
    <lineage>
        <taxon>Eukaryota</taxon>
        <taxon>Sar</taxon>
        <taxon>Stramenopiles</taxon>
        <taxon>Ochrophyta</taxon>
        <taxon>PX clade</taxon>
        <taxon>Phaeophyceae</taxon>
        <taxon>Ectocarpales</taxon>
        <taxon>Ectocarpaceae</taxon>
        <taxon>Ectocarpus</taxon>
    </lineage>
</organism>
<feature type="compositionally biased region" description="Low complexity" evidence="1">
    <location>
        <begin position="191"/>
        <end position="205"/>
    </location>
</feature>
<keyword evidence="3" id="KW-1185">Reference proteome</keyword>